<feature type="region of interest" description="Disordered" evidence="1">
    <location>
        <begin position="81"/>
        <end position="108"/>
    </location>
</feature>
<sequence>MQLKDYFDFWADDIRLKGTRIGIETILFDYLFRNRTPEEIASIYPSLNLEQVYATILYYLHHKESVDAYMTDWLDWAEQMREEQRRNPPPVAEKLRKLRAEREADKIA</sequence>
<reference evidence="2" key="1">
    <citation type="submission" date="2020-10" db="EMBL/GenBank/DDBJ databases">
        <authorList>
            <person name="Castelo-Branco R."/>
            <person name="Eusebio N."/>
            <person name="Adriana R."/>
            <person name="Vieira A."/>
            <person name="Brugerolle De Fraissinette N."/>
            <person name="Rezende De Castro R."/>
            <person name="Schneider M.P."/>
            <person name="Vasconcelos V."/>
            <person name="Leao P.N."/>
        </authorList>
    </citation>
    <scope>NUCLEOTIDE SEQUENCE</scope>
    <source>
        <strain evidence="2">LEGE 11479</strain>
    </source>
</reference>
<proteinExistence type="predicted"/>
<evidence type="ECO:0000256" key="1">
    <source>
        <dbReference type="SAM" id="MobiDB-lite"/>
    </source>
</evidence>
<protein>
    <submittedName>
        <fullName evidence="2">DUF433 domain-containing protein</fullName>
    </submittedName>
</protein>
<evidence type="ECO:0000313" key="2">
    <source>
        <dbReference type="EMBL" id="MBE9065911.1"/>
    </source>
</evidence>
<evidence type="ECO:0000313" key="3">
    <source>
        <dbReference type="Proteomes" id="UP000615026"/>
    </source>
</evidence>
<name>A0A928X1Z9_LEPEC</name>
<gene>
    <name evidence="2" type="ORF">IQ260_04525</name>
</gene>
<dbReference type="Proteomes" id="UP000615026">
    <property type="component" value="Unassembled WGS sequence"/>
</dbReference>
<dbReference type="InterPro" id="IPR007367">
    <property type="entry name" value="DUF433"/>
</dbReference>
<dbReference type="Gene3D" id="1.10.10.10">
    <property type="entry name" value="Winged helix-like DNA-binding domain superfamily/Winged helix DNA-binding domain"/>
    <property type="match status" value="1"/>
</dbReference>
<dbReference type="EMBL" id="JADEXP010000022">
    <property type="protein sequence ID" value="MBE9065911.1"/>
    <property type="molecule type" value="Genomic_DNA"/>
</dbReference>
<accession>A0A928X1Z9</accession>
<dbReference type="SUPFAM" id="SSF46689">
    <property type="entry name" value="Homeodomain-like"/>
    <property type="match status" value="1"/>
</dbReference>
<organism evidence="2 3">
    <name type="scientific">Leptolyngbya cf. ectocarpi LEGE 11479</name>
    <dbReference type="NCBI Taxonomy" id="1828722"/>
    <lineage>
        <taxon>Bacteria</taxon>
        <taxon>Bacillati</taxon>
        <taxon>Cyanobacteriota</taxon>
        <taxon>Cyanophyceae</taxon>
        <taxon>Leptolyngbyales</taxon>
        <taxon>Leptolyngbyaceae</taxon>
        <taxon>Leptolyngbya group</taxon>
        <taxon>Leptolyngbya</taxon>
    </lineage>
</organism>
<keyword evidence="3" id="KW-1185">Reference proteome</keyword>
<dbReference type="InterPro" id="IPR036388">
    <property type="entry name" value="WH-like_DNA-bd_sf"/>
</dbReference>
<dbReference type="RefSeq" id="WP_193991282.1">
    <property type="nucleotide sequence ID" value="NZ_JADEXP010000022.1"/>
</dbReference>
<comment type="caution">
    <text evidence="2">The sequence shown here is derived from an EMBL/GenBank/DDBJ whole genome shotgun (WGS) entry which is preliminary data.</text>
</comment>
<feature type="compositionally biased region" description="Basic and acidic residues" evidence="1">
    <location>
        <begin position="93"/>
        <end position="108"/>
    </location>
</feature>
<dbReference type="AlphaFoldDB" id="A0A928X1Z9"/>
<dbReference type="Pfam" id="PF04255">
    <property type="entry name" value="DUF433"/>
    <property type="match status" value="1"/>
</dbReference>
<dbReference type="InterPro" id="IPR009057">
    <property type="entry name" value="Homeodomain-like_sf"/>
</dbReference>